<dbReference type="SMART" id="SM00091">
    <property type="entry name" value="PAS"/>
    <property type="match status" value="2"/>
</dbReference>
<sequence>MEAKLDFLSGTGEMAALMRTFDWDSTILGTPEQWPELLKCSLRLILASKHPMIIWWGPELIQFYNNAFRETLEPDRHPSLLGRRGPESWGKTWPVIAPHIETIMAGCDGAGHQEQIIPDTRRESGEEIWWSYACSPIEDSHGVHGALAVCRDVTGEYRAREELKRLNEELSVQIRQREQMERHRAFQLELFDRMGSYSNPDDIASVAFEMLGKELDFTRAQFTQIDCAAQTYYVEYAWSRADAVNIKGWRGSLDKLGNEIIGPLLNGNTLAVADVTTDPRTEPNRAGYLALNIRSVLNVPILRDGVLAKVISLHRSTPYEWRHQEIVLLREIAHRICNALERAHNESRHLQSQQMQLTHQRAETELLRKLFQEAPGFIAILKGPDHRFEIVNDAYLQTIGYRQVVGKTMQDALPEMHEQGYIELLDYVYRSGKPYVAKEIPVRLQRRTDAGPEERFLNFVYQPVFAADGTVEGIFVEGNDVTDQVQAQRKEHFLLELADRLRPLSSSESIVSAAAELVGTYLGLSRALFAEVDREKETFRVRQDWARDGERSAVGLSKKLNSFGPVIIDALRAGQIINSDDVMADPRCRDSAPEYTLCGIRAYLTVPLVKNGNFEFMLCLHKKDPYQWTDHDRQVALETAERTWAAVESATAQTELSIVRDQSLYVFNTMTEGFGIVDSDWTIIQMNSEGLRMKQMKSEDVIGHNHWEVFPELAGTELAATYERVKATRIAETCEFFHTGRDGKNIWLEVRTYPARDGGLAFFFRDISIRKEFEHKLKLADRRKDEFVAMLAHELRNPLAPISAAADLLQMAQLDEESLMATSDIIARQVRHMTSLINDLMDVSRVTRGLIRLDSKVLHASDIVADAVEQVRPLIVSRGHHLSVQLPSEPVLVQGDQKRLVQVLANVLSNAAKYTPDGGELTLAIAAQADHVDFCVSDNGIGMMPEILNRVFELFAQAERSSDRTQGGLGIGLALVKSLVELHDGSVTAHSDGPGQGSRFTISLPRSWELVENNHPPEEAFRPASSKPLRLMLVDDNADAARTLSLFLKAAGHDVMVEHHPGKALERARAEVPDAFLLDIGLPDMDGNELARKLRSCSRTAGSVLIAVTGYGQEQDRIKAQESGFDHHFVKPVNTEELVSLLATLPRLLPAE</sequence>
<dbReference type="EC" id="2.7.13.3" evidence="2"/>
<dbReference type="SMART" id="SM00448">
    <property type="entry name" value="REC"/>
    <property type="match status" value="1"/>
</dbReference>
<dbReference type="InterPro" id="IPR035965">
    <property type="entry name" value="PAS-like_dom_sf"/>
</dbReference>
<dbReference type="CDD" id="cd17580">
    <property type="entry name" value="REC_2_DhkD-like"/>
    <property type="match status" value="1"/>
</dbReference>
<dbReference type="SUPFAM" id="SSF55781">
    <property type="entry name" value="GAF domain-like"/>
    <property type="match status" value="2"/>
</dbReference>
<feature type="modified residue" description="4-aspartylphosphate" evidence="6">
    <location>
        <position position="1079"/>
    </location>
</feature>
<dbReference type="InterPro" id="IPR036890">
    <property type="entry name" value="HATPase_C_sf"/>
</dbReference>
<dbReference type="Gene3D" id="1.10.287.130">
    <property type="match status" value="1"/>
</dbReference>
<evidence type="ECO:0000256" key="5">
    <source>
        <dbReference type="ARBA" id="ARBA00022777"/>
    </source>
</evidence>
<feature type="domain" description="PAC" evidence="9">
    <location>
        <begin position="110"/>
        <end position="165"/>
    </location>
</feature>
<dbReference type="CDD" id="cd00082">
    <property type="entry name" value="HisKA"/>
    <property type="match status" value="1"/>
</dbReference>
<dbReference type="EMBL" id="JAUYVH010000011">
    <property type="protein sequence ID" value="MDQ9171687.1"/>
    <property type="molecule type" value="Genomic_DNA"/>
</dbReference>
<dbReference type="PRINTS" id="PR00344">
    <property type="entry name" value="BCTRLSENSOR"/>
</dbReference>
<dbReference type="SMART" id="SM00387">
    <property type="entry name" value="HATPase_c"/>
    <property type="match status" value="1"/>
</dbReference>
<evidence type="ECO:0000256" key="2">
    <source>
        <dbReference type="ARBA" id="ARBA00012438"/>
    </source>
</evidence>
<dbReference type="RefSeq" id="WP_338437624.1">
    <property type="nucleotide sequence ID" value="NZ_JAUYVH010000011.1"/>
</dbReference>
<dbReference type="InterPro" id="IPR036097">
    <property type="entry name" value="HisK_dim/P_sf"/>
</dbReference>
<evidence type="ECO:0000256" key="6">
    <source>
        <dbReference type="PROSITE-ProRule" id="PRU00169"/>
    </source>
</evidence>
<dbReference type="InterPro" id="IPR000014">
    <property type="entry name" value="PAS"/>
</dbReference>
<evidence type="ECO:0000259" key="9">
    <source>
        <dbReference type="PROSITE" id="PS50113"/>
    </source>
</evidence>
<dbReference type="Gene3D" id="3.40.50.2300">
    <property type="match status" value="1"/>
</dbReference>
<dbReference type="PROSITE" id="PS50113">
    <property type="entry name" value="PAC"/>
    <property type="match status" value="1"/>
</dbReference>
<dbReference type="SMART" id="SM00388">
    <property type="entry name" value="HisKA"/>
    <property type="match status" value="1"/>
</dbReference>
<dbReference type="SMART" id="SM00065">
    <property type="entry name" value="GAF"/>
    <property type="match status" value="2"/>
</dbReference>
<dbReference type="InterPro" id="IPR013656">
    <property type="entry name" value="PAS_4"/>
</dbReference>
<keyword evidence="4" id="KW-0808">Transferase</keyword>
<feature type="domain" description="Response regulatory" evidence="8">
    <location>
        <begin position="1030"/>
        <end position="1146"/>
    </location>
</feature>
<protein>
    <recommendedName>
        <fullName evidence="2">histidine kinase</fullName>
        <ecNumber evidence="2">2.7.13.3</ecNumber>
    </recommendedName>
</protein>
<evidence type="ECO:0000313" key="10">
    <source>
        <dbReference type="EMBL" id="MDQ9171687.1"/>
    </source>
</evidence>
<dbReference type="SUPFAM" id="SSF47384">
    <property type="entry name" value="Homodimeric domain of signal transducing histidine kinase"/>
    <property type="match status" value="1"/>
</dbReference>
<proteinExistence type="predicted"/>
<dbReference type="Pfam" id="PF00072">
    <property type="entry name" value="Response_reg"/>
    <property type="match status" value="1"/>
</dbReference>
<dbReference type="SUPFAM" id="SSF55785">
    <property type="entry name" value="PYP-like sensor domain (PAS domain)"/>
    <property type="match status" value="3"/>
</dbReference>
<dbReference type="Pfam" id="PF08448">
    <property type="entry name" value="PAS_4"/>
    <property type="match status" value="2"/>
</dbReference>
<dbReference type="InterPro" id="IPR029016">
    <property type="entry name" value="GAF-like_dom_sf"/>
</dbReference>
<dbReference type="Pfam" id="PF02518">
    <property type="entry name" value="HATPase_c"/>
    <property type="match status" value="1"/>
</dbReference>
<keyword evidence="11" id="KW-1185">Reference proteome</keyword>
<gene>
    <name evidence="10" type="ORF">Q8A64_14835</name>
</gene>
<dbReference type="SUPFAM" id="SSF52172">
    <property type="entry name" value="CheY-like"/>
    <property type="match status" value="1"/>
</dbReference>
<comment type="caution">
    <text evidence="10">The sequence shown here is derived from an EMBL/GenBank/DDBJ whole genome shotgun (WGS) entry which is preliminary data.</text>
</comment>
<dbReference type="SMART" id="SM00086">
    <property type="entry name" value="PAC"/>
    <property type="match status" value="3"/>
</dbReference>
<dbReference type="Gene3D" id="3.30.450.20">
    <property type="entry name" value="PAS domain"/>
    <property type="match status" value="3"/>
</dbReference>
<evidence type="ECO:0000313" key="11">
    <source>
        <dbReference type="Proteomes" id="UP001225596"/>
    </source>
</evidence>
<keyword evidence="3 6" id="KW-0597">Phosphoprotein</keyword>
<dbReference type="InterPro" id="IPR004358">
    <property type="entry name" value="Sig_transdc_His_kin-like_C"/>
</dbReference>
<dbReference type="InterPro" id="IPR011006">
    <property type="entry name" value="CheY-like_superfamily"/>
</dbReference>
<accession>A0ABU1BRV7</accession>
<name>A0ABU1BRV7_9BURK</name>
<dbReference type="InterPro" id="IPR003594">
    <property type="entry name" value="HATPase_dom"/>
</dbReference>
<dbReference type="PANTHER" id="PTHR43547:SF2">
    <property type="entry name" value="HYBRID SIGNAL TRANSDUCTION HISTIDINE KINASE C"/>
    <property type="match status" value="1"/>
</dbReference>
<organism evidence="10 11">
    <name type="scientific">Keguizhuia sedimenti</name>
    <dbReference type="NCBI Taxonomy" id="3064264"/>
    <lineage>
        <taxon>Bacteria</taxon>
        <taxon>Pseudomonadati</taxon>
        <taxon>Pseudomonadota</taxon>
        <taxon>Betaproteobacteria</taxon>
        <taxon>Burkholderiales</taxon>
        <taxon>Oxalobacteraceae</taxon>
        <taxon>Keguizhuia</taxon>
    </lineage>
</organism>
<dbReference type="CDD" id="cd00130">
    <property type="entry name" value="PAS"/>
    <property type="match status" value="1"/>
</dbReference>
<dbReference type="Pfam" id="PF13426">
    <property type="entry name" value="PAS_9"/>
    <property type="match status" value="1"/>
</dbReference>
<dbReference type="InterPro" id="IPR000700">
    <property type="entry name" value="PAS-assoc_C"/>
</dbReference>
<comment type="catalytic activity">
    <reaction evidence="1">
        <text>ATP + protein L-histidine = ADP + protein N-phospho-L-histidine.</text>
        <dbReference type="EC" id="2.7.13.3"/>
    </reaction>
</comment>
<evidence type="ECO:0000256" key="4">
    <source>
        <dbReference type="ARBA" id="ARBA00022679"/>
    </source>
</evidence>
<feature type="domain" description="Histidine kinase" evidence="7">
    <location>
        <begin position="790"/>
        <end position="1008"/>
    </location>
</feature>
<dbReference type="SUPFAM" id="SSF55874">
    <property type="entry name" value="ATPase domain of HSP90 chaperone/DNA topoisomerase II/histidine kinase"/>
    <property type="match status" value="1"/>
</dbReference>
<keyword evidence="5" id="KW-0418">Kinase</keyword>
<dbReference type="InterPro" id="IPR001610">
    <property type="entry name" value="PAC"/>
</dbReference>
<dbReference type="Gene3D" id="3.30.565.10">
    <property type="entry name" value="Histidine kinase-like ATPase, C-terminal domain"/>
    <property type="match status" value="1"/>
</dbReference>
<dbReference type="InterPro" id="IPR003018">
    <property type="entry name" value="GAF"/>
</dbReference>
<dbReference type="Pfam" id="PF00512">
    <property type="entry name" value="HisKA"/>
    <property type="match status" value="1"/>
</dbReference>
<dbReference type="PROSITE" id="PS50109">
    <property type="entry name" value="HIS_KIN"/>
    <property type="match status" value="1"/>
</dbReference>
<dbReference type="Pfam" id="PF01590">
    <property type="entry name" value="GAF"/>
    <property type="match status" value="2"/>
</dbReference>
<dbReference type="Gene3D" id="3.30.450.40">
    <property type="match status" value="2"/>
</dbReference>
<dbReference type="InterPro" id="IPR003661">
    <property type="entry name" value="HisK_dim/P_dom"/>
</dbReference>
<dbReference type="InterPro" id="IPR005467">
    <property type="entry name" value="His_kinase_dom"/>
</dbReference>
<dbReference type="PROSITE" id="PS50110">
    <property type="entry name" value="RESPONSE_REGULATORY"/>
    <property type="match status" value="1"/>
</dbReference>
<dbReference type="Proteomes" id="UP001225596">
    <property type="component" value="Unassembled WGS sequence"/>
</dbReference>
<reference evidence="10 11" key="1">
    <citation type="submission" date="2023-08" db="EMBL/GenBank/DDBJ databases">
        <title>Oxalobacteraceae gen .nov., isolated from river sludge outside the plant.</title>
        <authorList>
            <person name="Zhao S.Y."/>
        </authorList>
    </citation>
    <scope>NUCLEOTIDE SEQUENCE [LARGE SCALE GENOMIC DNA]</scope>
    <source>
        <strain evidence="10 11">R-40</strain>
    </source>
</reference>
<evidence type="ECO:0000256" key="1">
    <source>
        <dbReference type="ARBA" id="ARBA00000085"/>
    </source>
</evidence>
<evidence type="ECO:0000259" key="7">
    <source>
        <dbReference type="PROSITE" id="PS50109"/>
    </source>
</evidence>
<dbReference type="NCBIfam" id="TIGR00229">
    <property type="entry name" value="sensory_box"/>
    <property type="match status" value="2"/>
</dbReference>
<evidence type="ECO:0000259" key="8">
    <source>
        <dbReference type="PROSITE" id="PS50110"/>
    </source>
</evidence>
<dbReference type="PANTHER" id="PTHR43547">
    <property type="entry name" value="TWO-COMPONENT HISTIDINE KINASE"/>
    <property type="match status" value="1"/>
</dbReference>
<dbReference type="InterPro" id="IPR001789">
    <property type="entry name" value="Sig_transdc_resp-reg_receiver"/>
</dbReference>
<evidence type="ECO:0000256" key="3">
    <source>
        <dbReference type="ARBA" id="ARBA00022553"/>
    </source>
</evidence>